<reference evidence="2 3" key="1">
    <citation type="submission" date="2021-03" db="EMBL/GenBank/DDBJ databases">
        <title>Assistant Professor.</title>
        <authorList>
            <person name="Huq M.A."/>
        </authorList>
    </citation>
    <scope>NUCLEOTIDE SEQUENCE [LARGE SCALE GENOMIC DNA]</scope>
    <source>
        <strain evidence="2 3">MAH-29</strain>
    </source>
</reference>
<feature type="transmembrane region" description="Helical" evidence="1">
    <location>
        <begin position="35"/>
        <end position="53"/>
    </location>
</feature>
<dbReference type="EMBL" id="JAGHKO010000001">
    <property type="protein sequence ID" value="MBO9200931.1"/>
    <property type="molecule type" value="Genomic_DNA"/>
</dbReference>
<evidence type="ECO:0000256" key="1">
    <source>
        <dbReference type="SAM" id="Phobius"/>
    </source>
</evidence>
<keyword evidence="3" id="KW-1185">Reference proteome</keyword>
<gene>
    <name evidence="2" type="ORF">J7I42_11695</name>
</gene>
<organism evidence="2 3">
    <name type="scientific">Niastella soli</name>
    <dbReference type="NCBI Taxonomy" id="2821487"/>
    <lineage>
        <taxon>Bacteria</taxon>
        <taxon>Pseudomonadati</taxon>
        <taxon>Bacteroidota</taxon>
        <taxon>Chitinophagia</taxon>
        <taxon>Chitinophagales</taxon>
        <taxon>Chitinophagaceae</taxon>
        <taxon>Niastella</taxon>
    </lineage>
</organism>
<feature type="transmembrane region" description="Helical" evidence="1">
    <location>
        <begin position="103"/>
        <end position="125"/>
    </location>
</feature>
<dbReference type="Proteomes" id="UP000677244">
    <property type="component" value="Unassembled WGS sequence"/>
</dbReference>
<evidence type="ECO:0000313" key="3">
    <source>
        <dbReference type="Proteomes" id="UP000677244"/>
    </source>
</evidence>
<name>A0ABS3YSP0_9BACT</name>
<proteinExistence type="predicted"/>
<keyword evidence="1" id="KW-0812">Transmembrane</keyword>
<keyword evidence="1" id="KW-0472">Membrane</keyword>
<protein>
    <submittedName>
        <fullName evidence="2">Uncharacterized protein</fullName>
    </submittedName>
</protein>
<dbReference type="RefSeq" id="WP_209138965.1">
    <property type="nucleotide sequence ID" value="NZ_JAGHKO010000001.1"/>
</dbReference>
<sequence>MATKRKIFFFIPFAIVICYLLYSWIIIFLEDISPHFTNDLGVILFVPVVYFLFKDKTFVKPLLTLGIYLLLAACKLANILPYTNLYKVRLGIFGLKIPFPDMIGTAFLILLLYSVLNYGNLIEIYPDYEEAKGKL</sequence>
<comment type="caution">
    <text evidence="2">The sequence shown here is derived from an EMBL/GenBank/DDBJ whole genome shotgun (WGS) entry which is preliminary data.</text>
</comment>
<feature type="transmembrane region" description="Helical" evidence="1">
    <location>
        <begin position="65"/>
        <end position="83"/>
    </location>
</feature>
<feature type="transmembrane region" description="Helical" evidence="1">
    <location>
        <begin position="7"/>
        <end position="29"/>
    </location>
</feature>
<accession>A0ABS3YSP0</accession>
<evidence type="ECO:0000313" key="2">
    <source>
        <dbReference type="EMBL" id="MBO9200931.1"/>
    </source>
</evidence>
<keyword evidence="1" id="KW-1133">Transmembrane helix</keyword>